<proteinExistence type="predicted"/>
<gene>
    <name evidence="2" type="ORF">IRI77_32575</name>
</gene>
<dbReference type="Proteomes" id="UP000593892">
    <property type="component" value="Chromosome"/>
</dbReference>
<dbReference type="KEGG" id="pfer:IRI77_32575"/>
<dbReference type="AlphaFoldDB" id="A0A7S7SJN9"/>
<protein>
    <submittedName>
        <fullName evidence="2">Uncharacterized protein</fullName>
    </submittedName>
</protein>
<sequence length="143" mass="15977">MDQFCKSPDRTGTPVGSAGRPTGHVAAPPAPSAPAIPGVFNLTDGTALALRLEFLQKEIRASERRESAIFANQRQRDWRDFGPGTPVLTLEQRNRRAWLLFPREDRLLITRLRRRRYRQQRASAQLESHLAAGPPATNPEAAN</sequence>
<dbReference type="RefSeq" id="WP_194449113.1">
    <property type="nucleotide sequence ID" value="NZ_CP063849.1"/>
</dbReference>
<organism evidence="2 3">
    <name type="scientific">Paludibaculum fermentans</name>
    <dbReference type="NCBI Taxonomy" id="1473598"/>
    <lineage>
        <taxon>Bacteria</taxon>
        <taxon>Pseudomonadati</taxon>
        <taxon>Acidobacteriota</taxon>
        <taxon>Terriglobia</taxon>
        <taxon>Bryobacterales</taxon>
        <taxon>Bryobacteraceae</taxon>
        <taxon>Paludibaculum</taxon>
    </lineage>
</organism>
<dbReference type="EMBL" id="CP063849">
    <property type="protein sequence ID" value="QOY87444.1"/>
    <property type="molecule type" value="Genomic_DNA"/>
</dbReference>
<feature type="region of interest" description="Disordered" evidence="1">
    <location>
        <begin position="1"/>
        <end position="32"/>
    </location>
</feature>
<evidence type="ECO:0000313" key="3">
    <source>
        <dbReference type="Proteomes" id="UP000593892"/>
    </source>
</evidence>
<feature type="region of interest" description="Disordered" evidence="1">
    <location>
        <begin position="123"/>
        <end position="143"/>
    </location>
</feature>
<evidence type="ECO:0000313" key="2">
    <source>
        <dbReference type="EMBL" id="QOY87444.1"/>
    </source>
</evidence>
<name>A0A7S7SJN9_PALFE</name>
<evidence type="ECO:0000256" key="1">
    <source>
        <dbReference type="SAM" id="MobiDB-lite"/>
    </source>
</evidence>
<accession>A0A7S7SJN9</accession>
<reference evidence="2 3" key="1">
    <citation type="submission" date="2020-10" db="EMBL/GenBank/DDBJ databases">
        <title>Complete genome sequence of Paludibaculum fermentans P105T, a facultatively anaerobic acidobacterium capable of dissimilatory Fe(III) reduction.</title>
        <authorList>
            <person name="Dedysh S.N."/>
            <person name="Beletsky A.V."/>
            <person name="Kulichevskaya I.S."/>
            <person name="Mardanov A.V."/>
            <person name="Ravin N.V."/>
        </authorList>
    </citation>
    <scope>NUCLEOTIDE SEQUENCE [LARGE SCALE GENOMIC DNA]</scope>
    <source>
        <strain evidence="2 3">P105</strain>
    </source>
</reference>
<keyword evidence="3" id="KW-1185">Reference proteome</keyword>